<keyword evidence="5" id="KW-0210">Decarboxylase</keyword>
<keyword evidence="10" id="KW-0670">Pyruvate</keyword>
<reference evidence="12 13" key="1">
    <citation type="submission" date="2016-11" db="EMBL/GenBank/DDBJ databases">
        <title>The macronuclear genome of Stentor coeruleus: a giant cell with tiny introns.</title>
        <authorList>
            <person name="Slabodnick M."/>
            <person name="Ruby J.G."/>
            <person name="Reiff S.B."/>
            <person name="Swart E.C."/>
            <person name="Gosai S."/>
            <person name="Prabakaran S."/>
            <person name="Witkowska E."/>
            <person name="Larue G.E."/>
            <person name="Fisher S."/>
            <person name="Freeman R.M."/>
            <person name="Gunawardena J."/>
            <person name="Chu W."/>
            <person name="Stover N.A."/>
            <person name="Gregory B.D."/>
            <person name="Nowacki M."/>
            <person name="Derisi J."/>
            <person name="Roy S.W."/>
            <person name="Marshall W.F."/>
            <person name="Sood P."/>
        </authorList>
    </citation>
    <scope>NUCLEOTIDE SEQUENCE [LARGE SCALE GENOMIC DNA]</scope>
    <source>
        <strain evidence="12">WM001</strain>
    </source>
</reference>
<dbReference type="PANTHER" id="PTHR10067">
    <property type="entry name" value="PHOSPHATIDYLSERINE DECARBOXYLASE"/>
    <property type="match status" value="1"/>
</dbReference>
<evidence type="ECO:0000256" key="8">
    <source>
        <dbReference type="ARBA" id="ARBA00023239"/>
    </source>
</evidence>
<name>A0A1R2B285_9CILI</name>
<comment type="pathway">
    <text evidence="2">Lipid metabolism.</text>
</comment>
<protein>
    <recommendedName>
        <fullName evidence="3">phosphatidylserine decarboxylase</fullName>
        <ecNumber evidence="3">4.1.1.65</ecNumber>
    </recommendedName>
</protein>
<dbReference type="PANTHER" id="PTHR10067:SF6">
    <property type="entry name" value="PHOSPHATIDYLSERINE DECARBOXYLASE PROENZYME, MITOCHONDRIAL"/>
    <property type="match status" value="1"/>
</dbReference>
<keyword evidence="8" id="KW-0456">Lyase</keyword>
<proteinExistence type="predicted"/>
<evidence type="ECO:0000256" key="3">
    <source>
        <dbReference type="ARBA" id="ARBA00012243"/>
    </source>
</evidence>
<dbReference type="GO" id="GO:0006646">
    <property type="term" value="P:phosphatidylethanolamine biosynthetic process"/>
    <property type="evidence" value="ECO:0007669"/>
    <property type="project" value="UniProtKB-UniPathway"/>
</dbReference>
<dbReference type="OrthoDB" id="4330at2759"/>
<evidence type="ECO:0000256" key="10">
    <source>
        <dbReference type="ARBA" id="ARBA00023317"/>
    </source>
</evidence>
<dbReference type="Proteomes" id="UP000187209">
    <property type="component" value="Unassembled WGS sequence"/>
</dbReference>
<evidence type="ECO:0000313" key="12">
    <source>
        <dbReference type="EMBL" id="OMJ70856.1"/>
    </source>
</evidence>
<dbReference type="InterPro" id="IPR003817">
    <property type="entry name" value="PS_Dcarbxylase"/>
</dbReference>
<dbReference type="GO" id="GO:0004609">
    <property type="term" value="F:phosphatidylserine decarboxylase activity"/>
    <property type="evidence" value="ECO:0007669"/>
    <property type="project" value="UniProtKB-EC"/>
</dbReference>
<evidence type="ECO:0000256" key="7">
    <source>
        <dbReference type="ARBA" id="ARBA00023209"/>
    </source>
</evidence>
<evidence type="ECO:0000256" key="4">
    <source>
        <dbReference type="ARBA" id="ARBA00022516"/>
    </source>
</evidence>
<comment type="pathway">
    <text evidence="11">Phospholipid metabolism; phosphatidylethanolamine biosynthesis.</text>
</comment>
<evidence type="ECO:0000256" key="9">
    <source>
        <dbReference type="ARBA" id="ARBA00023264"/>
    </source>
</evidence>
<organism evidence="12 13">
    <name type="scientific">Stentor coeruleus</name>
    <dbReference type="NCBI Taxonomy" id="5963"/>
    <lineage>
        <taxon>Eukaryota</taxon>
        <taxon>Sar</taxon>
        <taxon>Alveolata</taxon>
        <taxon>Ciliophora</taxon>
        <taxon>Postciliodesmatophora</taxon>
        <taxon>Heterotrichea</taxon>
        <taxon>Heterotrichida</taxon>
        <taxon>Stentoridae</taxon>
        <taxon>Stentor</taxon>
    </lineage>
</organism>
<comment type="cofactor">
    <cofactor evidence="1">
        <name>pyruvate</name>
        <dbReference type="ChEBI" id="CHEBI:15361"/>
    </cofactor>
</comment>
<evidence type="ECO:0000313" key="13">
    <source>
        <dbReference type="Proteomes" id="UP000187209"/>
    </source>
</evidence>
<evidence type="ECO:0000256" key="6">
    <source>
        <dbReference type="ARBA" id="ARBA00023098"/>
    </source>
</evidence>
<keyword evidence="9" id="KW-1208">Phospholipid metabolism</keyword>
<dbReference type="UniPathway" id="UPA00558"/>
<evidence type="ECO:0000256" key="5">
    <source>
        <dbReference type="ARBA" id="ARBA00022793"/>
    </source>
</evidence>
<dbReference type="NCBIfam" id="TIGR00163">
    <property type="entry name" value="PS_decarb"/>
    <property type="match status" value="1"/>
</dbReference>
<sequence>MFFKNFYERLSTRMQYPNEDFVKKTFKILLYSNIGAMILFVKYSDSTTKWKLSISRNLSVLYGKTFRLTIPETWRPSVYGAFSSIFSVDLSEIKKPLHEYQNLNEFFIRELKDGVRKIDPGALVSPCDAKVATLGVVGKTLDSIKGSDYDFTLFLTGGNEFTYETYRNSLKQNTENELYYITLYLAPGDYHRFHAPADWEIAYRRHLFGYLCGVFSWNLWRKKTIFTINERVVYFGKWKYGALHYVAVAAFNVGDVKVKCDPELMMNVNNFSGPKVKFDQRELKYKASKGEEFGAFNAGSTIVLIFEGPKNMKWMVQPGDRVKVGNRIIDLE</sequence>
<evidence type="ECO:0000256" key="1">
    <source>
        <dbReference type="ARBA" id="ARBA00001928"/>
    </source>
</evidence>
<accession>A0A1R2B285</accession>
<dbReference type="EC" id="4.1.1.65" evidence="3"/>
<evidence type="ECO:0000256" key="2">
    <source>
        <dbReference type="ARBA" id="ARBA00005189"/>
    </source>
</evidence>
<evidence type="ECO:0000256" key="11">
    <source>
        <dbReference type="ARBA" id="ARBA00024326"/>
    </source>
</evidence>
<keyword evidence="4" id="KW-0444">Lipid biosynthesis</keyword>
<dbReference type="InterPro" id="IPR033177">
    <property type="entry name" value="PSD-B"/>
</dbReference>
<dbReference type="Pfam" id="PF02666">
    <property type="entry name" value="PS_Dcarbxylase"/>
    <property type="match status" value="1"/>
</dbReference>
<keyword evidence="7" id="KW-0594">Phospholipid biosynthesis</keyword>
<keyword evidence="13" id="KW-1185">Reference proteome</keyword>
<dbReference type="AlphaFoldDB" id="A0A1R2B285"/>
<dbReference type="GO" id="GO:0005739">
    <property type="term" value="C:mitochondrion"/>
    <property type="evidence" value="ECO:0007669"/>
    <property type="project" value="TreeGrafter"/>
</dbReference>
<dbReference type="EMBL" id="MPUH01001047">
    <property type="protein sequence ID" value="OMJ70856.1"/>
    <property type="molecule type" value="Genomic_DNA"/>
</dbReference>
<gene>
    <name evidence="12" type="ORF">SteCoe_31071</name>
</gene>
<comment type="caution">
    <text evidence="12">The sequence shown here is derived from an EMBL/GenBank/DDBJ whole genome shotgun (WGS) entry which is preliminary data.</text>
</comment>
<keyword evidence="6" id="KW-0443">Lipid metabolism</keyword>